<dbReference type="CDD" id="cd00190">
    <property type="entry name" value="Tryp_SPc"/>
    <property type="match status" value="1"/>
</dbReference>
<reference evidence="7" key="1">
    <citation type="submission" date="2011-02" db="EMBL/GenBank/DDBJ databases">
        <title>The genome of the leaf-cutting ant Acromyrmex echinatior suggests key adaptations to social evolution and fungus farming.</title>
        <authorList>
            <person name="Nygaard S."/>
            <person name="Zhang G."/>
        </authorList>
    </citation>
    <scope>NUCLEOTIDE SEQUENCE</scope>
</reference>
<keyword evidence="4" id="KW-0720">Serine protease</keyword>
<dbReference type="Pfam" id="PF00089">
    <property type="entry name" value="Trypsin"/>
    <property type="match status" value="1"/>
</dbReference>
<keyword evidence="8" id="KW-1185">Reference proteome</keyword>
<dbReference type="InterPro" id="IPR018114">
    <property type="entry name" value="TRYPSIN_HIS"/>
</dbReference>
<dbReference type="EMBL" id="GL888551">
    <property type="protein sequence ID" value="EGI59574.1"/>
    <property type="molecule type" value="Genomic_DNA"/>
</dbReference>
<dbReference type="SUPFAM" id="SSF50494">
    <property type="entry name" value="Trypsin-like serine proteases"/>
    <property type="match status" value="1"/>
</dbReference>
<dbReference type="STRING" id="103372.F4X1R7"/>
<dbReference type="InterPro" id="IPR050430">
    <property type="entry name" value="Peptidase_S1"/>
</dbReference>
<keyword evidence="2" id="KW-0645">Protease</keyword>
<dbReference type="Gene3D" id="2.40.10.10">
    <property type="entry name" value="Trypsin-like serine proteases"/>
    <property type="match status" value="2"/>
</dbReference>
<dbReference type="AlphaFoldDB" id="F4X1R7"/>
<dbReference type="PRINTS" id="PR00722">
    <property type="entry name" value="CHYMOTRYPSIN"/>
</dbReference>
<dbReference type="InterPro" id="IPR001254">
    <property type="entry name" value="Trypsin_dom"/>
</dbReference>
<accession>F4X1R7</accession>
<dbReference type="InterPro" id="IPR043504">
    <property type="entry name" value="Peptidase_S1_PA_chymotrypsin"/>
</dbReference>
<protein>
    <submittedName>
        <fullName evidence="7">Chymotrypsin-2</fullName>
    </submittedName>
</protein>
<dbReference type="SMART" id="SM00020">
    <property type="entry name" value="Tryp_SPc"/>
    <property type="match status" value="1"/>
</dbReference>
<dbReference type="InParanoid" id="F4X1R7"/>
<dbReference type="eggNOG" id="KOG3627">
    <property type="taxonomic scope" value="Eukaryota"/>
</dbReference>
<dbReference type="GO" id="GO:0004252">
    <property type="term" value="F:serine-type endopeptidase activity"/>
    <property type="evidence" value="ECO:0007669"/>
    <property type="project" value="InterPro"/>
</dbReference>
<evidence type="ECO:0000256" key="4">
    <source>
        <dbReference type="ARBA" id="ARBA00022825"/>
    </source>
</evidence>
<dbReference type="PANTHER" id="PTHR24276">
    <property type="entry name" value="POLYSERASE-RELATED"/>
    <property type="match status" value="1"/>
</dbReference>
<keyword evidence="3" id="KW-0378">Hydrolase</keyword>
<dbReference type="InterPro" id="IPR001314">
    <property type="entry name" value="Peptidase_S1A"/>
</dbReference>
<dbReference type="PROSITE" id="PS50240">
    <property type="entry name" value="TRYPSIN_DOM"/>
    <property type="match status" value="1"/>
</dbReference>
<dbReference type="GO" id="GO:0006508">
    <property type="term" value="P:proteolysis"/>
    <property type="evidence" value="ECO:0007669"/>
    <property type="project" value="UniProtKB-KW"/>
</dbReference>
<dbReference type="PROSITE" id="PS00134">
    <property type="entry name" value="TRYPSIN_HIS"/>
    <property type="match status" value="1"/>
</dbReference>
<evidence type="ECO:0000256" key="3">
    <source>
        <dbReference type="ARBA" id="ARBA00022801"/>
    </source>
</evidence>
<evidence type="ECO:0000256" key="2">
    <source>
        <dbReference type="ARBA" id="ARBA00022670"/>
    </source>
</evidence>
<proteinExistence type="inferred from homology"/>
<keyword evidence="5" id="KW-1015">Disulfide bond</keyword>
<evidence type="ECO:0000259" key="6">
    <source>
        <dbReference type="PROSITE" id="PS50240"/>
    </source>
</evidence>
<evidence type="ECO:0000256" key="5">
    <source>
        <dbReference type="ARBA" id="ARBA00023157"/>
    </source>
</evidence>
<dbReference type="FunFam" id="2.40.10.10:FF:000068">
    <property type="entry name" value="transmembrane protease serine 2"/>
    <property type="match status" value="1"/>
</dbReference>
<evidence type="ECO:0000313" key="7">
    <source>
        <dbReference type="EMBL" id="EGI59574.1"/>
    </source>
</evidence>
<evidence type="ECO:0000313" key="8">
    <source>
        <dbReference type="Proteomes" id="UP000007755"/>
    </source>
</evidence>
<comment type="similarity">
    <text evidence="1">Belongs to the peptidase S1 family.</text>
</comment>
<dbReference type="Proteomes" id="UP000007755">
    <property type="component" value="Unassembled WGS sequence"/>
</dbReference>
<gene>
    <name evidence="7" type="ORF">G5I_12235</name>
</gene>
<name>F4X1R7_ACREC</name>
<dbReference type="OrthoDB" id="6755574at2759"/>
<evidence type="ECO:0000256" key="1">
    <source>
        <dbReference type="ARBA" id="ARBA00007664"/>
    </source>
</evidence>
<organism evidence="8">
    <name type="scientific">Acromyrmex echinatior</name>
    <name type="common">Panamanian leafcutter ant</name>
    <name type="synonym">Acromyrmex octospinosus echinatior</name>
    <dbReference type="NCBI Taxonomy" id="103372"/>
    <lineage>
        <taxon>Eukaryota</taxon>
        <taxon>Metazoa</taxon>
        <taxon>Ecdysozoa</taxon>
        <taxon>Arthropoda</taxon>
        <taxon>Hexapoda</taxon>
        <taxon>Insecta</taxon>
        <taxon>Pterygota</taxon>
        <taxon>Neoptera</taxon>
        <taxon>Endopterygota</taxon>
        <taxon>Hymenoptera</taxon>
        <taxon>Apocrita</taxon>
        <taxon>Aculeata</taxon>
        <taxon>Formicoidea</taxon>
        <taxon>Formicidae</taxon>
        <taxon>Myrmicinae</taxon>
        <taxon>Acromyrmex</taxon>
    </lineage>
</organism>
<dbReference type="PANTHER" id="PTHR24276:SF98">
    <property type="entry name" value="FI18310P1-RELATED"/>
    <property type="match status" value="1"/>
</dbReference>
<sequence length="238" mass="26462">YGDEPNKLVNGIPTTIEKNPHCVSLRINNSHFCGGSIIDSQYILTAGHCVAPLLFDDSLRKSMTVVTGTTYLDKGGQVYNVKKLWYHDNYNPRALGRSPHDMGLIKLTSPIEFGPTQKPIKFPTKNVTKSDGVTIAAWGSTDFNKPVHNNLQKLTADVMLPDTCQIYHNFIMKIYKNEFCILIKKGIELCKGDSGSGLIQDGTIIGLVSGGRPCVKGYPNVYTNIYPYLSWIKEKMTE</sequence>
<feature type="domain" description="Peptidase S1" evidence="6">
    <location>
        <begin position="8"/>
        <end position="237"/>
    </location>
</feature>
<feature type="non-terminal residue" evidence="7">
    <location>
        <position position="1"/>
    </location>
</feature>
<dbReference type="InterPro" id="IPR009003">
    <property type="entry name" value="Peptidase_S1_PA"/>
</dbReference>